<keyword evidence="4" id="KW-1185">Reference proteome</keyword>
<dbReference type="EMBL" id="CAJOBC010008687">
    <property type="protein sequence ID" value="CAF3968244.1"/>
    <property type="molecule type" value="Genomic_DNA"/>
</dbReference>
<comment type="caution">
    <text evidence="2">The sequence shown here is derived from an EMBL/GenBank/DDBJ whole genome shotgun (WGS) entry which is preliminary data.</text>
</comment>
<evidence type="ECO:0000313" key="3">
    <source>
        <dbReference type="EMBL" id="CAF3968244.1"/>
    </source>
</evidence>
<sequence>MATAASNTSRRTSKTLQITDLLNEPQPYNTNWQSLPQPTVGADQGLLSRIQGSLVGLAVGDALGASVEFRPHTYLQEHPVTDMQSGGTWGLQAGQWTDDTSMALCLAASLIVKQGFDAYDQLVRYKWWYKDGYMSSIGKCFDIGQATRLAVIDFEKRQLNFAERFCQLKPRTLKSERDRDTMISQRDCVSVNFKLNFGSEDSAGNGPLMRMASIPLFFFRSEKAAINYAGENAVLTHGDPRAADACRFYAALICGALQGLSKYELLDPKFYRA</sequence>
<organism evidence="2 4">
    <name type="scientific">Didymodactylos carnosus</name>
    <dbReference type="NCBI Taxonomy" id="1234261"/>
    <lineage>
        <taxon>Eukaryota</taxon>
        <taxon>Metazoa</taxon>
        <taxon>Spiralia</taxon>
        <taxon>Gnathifera</taxon>
        <taxon>Rotifera</taxon>
        <taxon>Eurotatoria</taxon>
        <taxon>Bdelloidea</taxon>
        <taxon>Philodinida</taxon>
        <taxon>Philodinidae</taxon>
        <taxon>Didymodactylos</taxon>
    </lineage>
</organism>
<dbReference type="InterPro" id="IPR050792">
    <property type="entry name" value="ADP-ribosylglycohydrolase"/>
</dbReference>
<evidence type="ECO:0000256" key="1">
    <source>
        <dbReference type="PIRSR" id="PIRSR605502-1"/>
    </source>
</evidence>
<dbReference type="Proteomes" id="UP000681722">
    <property type="component" value="Unassembled WGS sequence"/>
</dbReference>
<reference evidence="2" key="1">
    <citation type="submission" date="2021-02" db="EMBL/GenBank/DDBJ databases">
        <authorList>
            <person name="Nowell W R."/>
        </authorList>
    </citation>
    <scope>NUCLEOTIDE SEQUENCE</scope>
</reference>
<comment type="cofactor">
    <cofactor evidence="1">
        <name>Mg(2+)</name>
        <dbReference type="ChEBI" id="CHEBI:18420"/>
    </cofactor>
    <text evidence="1">Binds 2 magnesium ions per subunit.</text>
</comment>
<evidence type="ECO:0008006" key="5">
    <source>
        <dbReference type="Google" id="ProtNLM"/>
    </source>
</evidence>
<dbReference type="SUPFAM" id="SSF101478">
    <property type="entry name" value="ADP-ribosylglycohydrolase"/>
    <property type="match status" value="1"/>
</dbReference>
<dbReference type="PANTHER" id="PTHR16222:SF12">
    <property type="entry name" value="ADP-RIBOSYLGLYCOHYDROLASE-RELATED"/>
    <property type="match status" value="1"/>
</dbReference>
<feature type="binding site" evidence="1">
    <location>
        <position position="97"/>
    </location>
    <ligand>
        <name>Mg(2+)</name>
        <dbReference type="ChEBI" id="CHEBI:18420"/>
        <label>1</label>
    </ligand>
</feature>
<dbReference type="Proteomes" id="UP000663829">
    <property type="component" value="Unassembled WGS sequence"/>
</dbReference>
<name>A0A814WLD1_9BILA</name>
<keyword evidence="1" id="KW-0479">Metal-binding</keyword>
<dbReference type="PANTHER" id="PTHR16222">
    <property type="entry name" value="ADP-RIBOSYLGLYCOHYDROLASE"/>
    <property type="match status" value="1"/>
</dbReference>
<dbReference type="Pfam" id="PF03747">
    <property type="entry name" value="ADP_ribosyl_GH"/>
    <property type="match status" value="1"/>
</dbReference>
<accession>A0A814WLD1</accession>
<dbReference type="OrthoDB" id="410104at2759"/>
<dbReference type="InterPro" id="IPR005502">
    <property type="entry name" value="Ribosyl_crysJ1"/>
</dbReference>
<dbReference type="EMBL" id="CAJNOQ010008686">
    <property type="protein sequence ID" value="CAF1203926.1"/>
    <property type="molecule type" value="Genomic_DNA"/>
</dbReference>
<feature type="binding site" evidence="1">
    <location>
        <position position="99"/>
    </location>
    <ligand>
        <name>Mg(2+)</name>
        <dbReference type="ChEBI" id="CHEBI:18420"/>
        <label>1</label>
    </ligand>
</feature>
<feature type="non-terminal residue" evidence="2">
    <location>
        <position position="273"/>
    </location>
</feature>
<gene>
    <name evidence="2" type="ORF">GPM918_LOCUS23865</name>
    <name evidence="3" type="ORF">SRO942_LOCUS23862</name>
</gene>
<dbReference type="GO" id="GO:0046872">
    <property type="term" value="F:metal ion binding"/>
    <property type="evidence" value="ECO:0007669"/>
    <property type="project" value="UniProtKB-KW"/>
</dbReference>
<dbReference type="AlphaFoldDB" id="A0A814WLD1"/>
<evidence type="ECO:0000313" key="2">
    <source>
        <dbReference type="EMBL" id="CAF1203926.1"/>
    </source>
</evidence>
<dbReference type="InterPro" id="IPR036705">
    <property type="entry name" value="Ribosyl_crysJ1_sf"/>
</dbReference>
<protein>
    <recommendedName>
        <fullName evidence="5">ADP-ribosylglycohydrolase</fullName>
    </recommendedName>
</protein>
<dbReference type="Gene3D" id="1.10.4080.10">
    <property type="entry name" value="ADP-ribosylation/Crystallin J1"/>
    <property type="match status" value="1"/>
</dbReference>
<evidence type="ECO:0000313" key="4">
    <source>
        <dbReference type="Proteomes" id="UP000663829"/>
    </source>
</evidence>
<keyword evidence="1" id="KW-0460">Magnesium</keyword>
<feature type="binding site" evidence="1">
    <location>
        <position position="98"/>
    </location>
    <ligand>
        <name>Mg(2+)</name>
        <dbReference type="ChEBI" id="CHEBI:18420"/>
        <label>1</label>
    </ligand>
</feature>
<proteinExistence type="predicted"/>